<evidence type="ECO:0000256" key="3">
    <source>
        <dbReference type="SAM" id="Phobius"/>
    </source>
</evidence>
<dbReference type="AlphaFoldDB" id="A0A2J6T071"/>
<dbReference type="Pfam" id="PF00887">
    <property type="entry name" value="ACBP"/>
    <property type="match status" value="1"/>
</dbReference>
<dbReference type="OrthoDB" id="346910at2759"/>
<dbReference type="GO" id="GO:0000062">
    <property type="term" value="F:fatty-acyl-CoA binding"/>
    <property type="evidence" value="ECO:0007669"/>
    <property type="project" value="InterPro"/>
</dbReference>
<dbReference type="PANTHER" id="PTHR23310">
    <property type="entry name" value="ACYL-COA-BINDING PROTEIN, ACBP"/>
    <property type="match status" value="1"/>
</dbReference>
<dbReference type="GeneID" id="36586560"/>
<dbReference type="SUPFAM" id="SSF47027">
    <property type="entry name" value="Acyl-CoA binding protein"/>
    <property type="match status" value="1"/>
</dbReference>
<evidence type="ECO:0000256" key="2">
    <source>
        <dbReference type="SAM" id="MobiDB-lite"/>
    </source>
</evidence>
<dbReference type="InParanoid" id="A0A2J6T071"/>
<evidence type="ECO:0000313" key="6">
    <source>
        <dbReference type="Proteomes" id="UP000235371"/>
    </source>
</evidence>
<dbReference type="InterPro" id="IPR000582">
    <property type="entry name" value="Acyl-CoA-binding_protein"/>
</dbReference>
<feature type="transmembrane region" description="Helical" evidence="3">
    <location>
        <begin position="247"/>
        <end position="273"/>
    </location>
</feature>
<reference evidence="5 6" key="1">
    <citation type="submission" date="2016-04" db="EMBL/GenBank/DDBJ databases">
        <title>A degradative enzymes factory behind the ericoid mycorrhizal symbiosis.</title>
        <authorList>
            <consortium name="DOE Joint Genome Institute"/>
            <person name="Martino E."/>
            <person name="Morin E."/>
            <person name="Grelet G."/>
            <person name="Kuo A."/>
            <person name="Kohler A."/>
            <person name="Daghino S."/>
            <person name="Barry K."/>
            <person name="Choi C."/>
            <person name="Cichocki N."/>
            <person name="Clum A."/>
            <person name="Copeland A."/>
            <person name="Hainaut M."/>
            <person name="Haridas S."/>
            <person name="Labutti K."/>
            <person name="Lindquist E."/>
            <person name="Lipzen A."/>
            <person name="Khouja H.-R."/>
            <person name="Murat C."/>
            <person name="Ohm R."/>
            <person name="Olson A."/>
            <person name="Spatafora J."/>
            <person name="Veneault-Fourrey C."/>
            <person name="Henrissat B."/>
            <person name="Grigoriev I."/>
            <person name="Martin F."/>
            <person name="Perotto S."/>
        </authorList>
    </citation>
    <scope>NUCLEOTIDE SEQUENCE [LARGE SCALE GENOMIC DNA]</scope>
    <source>
        <strain evidence="5 6">E</strain>
    </source>
</reference>
<feature type="region of interest" description="Disordered" evidence="2">
    <location>
        <begin position="126"/>
        <end position="182"/>
    </location>
</feature>
<proteinExistence type="predicted"/>
<accession>A0A2J6T071</accession>
<organism evidence="5 6">
    <name type="scientific">Hyaloscypha bicolor E</name>
    <dbReference type="NCBI Taxonomy" id="1095630"/>
    <lineage>
        <taxon>Eukaryota</taxon>
        <taxon>Fungi</taxon>
        <taxon>Dikarya</taxon>
        <taxon>Ascomycota</taxon>
        <taxon>Pezizomycotina</taxon>
        <taxon>Leotiomycetes</taxon>
        <taxon>Helotiales</taxon>
        <taxon>Hyaloscyphaceae</taxon>
        <taxon>Hyaloscypha</taxon>
        <taxon>Hyaloscypha bicolor</taxon>
    </lineage>
</organism>
<feature type="compositionally biased region" description="Polar residues" evidence="2">
    <location>
        <begin position="145"/>
        <end position="156"/>
    </location>
</feature>
<dbReference type="PANTHER" id="PTHR23310:SF133">
    <property type="entry name" value="COA BINDING PROTEIN, PUTATIVE (AFU_ORTHOLOGUE AFUA_1G12300)-RELATED"/>
    <property type="match status" value="1"/>
</dbReference>
<keyword evidence="3" id="KW-0472">Membrane</keyword>
<feature type="domain" description="ACB" evidence="4">
    <location>
        <begin position="5"/>
        <end position="105"/>
    </location>
</feature>
<dbReference type="GO" id="GO:0006631">
    <property type="term" value="P:fatty acid metabolic process"/>
    <property type="evidence" value="ECO:0007669"/>
    <property type="project" value="TreeGrafter"/>
</dbReference>
<protein>
    <submittedName>
        <fullName evidence="5">Acyl-CoA binding protein</fullName>
    </submittedName>
</protein>
<name>A0A2J6T071_9HELO</name>
<evidence type="ECO:0000256" key="1">
    <source>
        <dbReference type="ARBA" id="ARBA00023121"/>
    </source>
</evidence>
<keyword evidence="1" id="KW-0446">Lipid-binding</keyword>
<dbReference type="RefSeq" id="XP_024733227.1">
    <property type="nucleotide sequence ID" value="XM_024878483.1"/>
</dbReference>
<dbReference type="Gene3D" id="1.20.80.10">
    <property type="match status" value="1"/>
</dbReference>
<keyword evidence="6" id="KW-1185">Reference proteome</keyword>
<keyword evidence="3" id="KW-1133">Transmembrane helix</keyword>
<dbReference type="STRING" id="1095630.A0A2J6T071"/>
<dbReference type="InterPro" id="IPR035984">
    <property type="entry name" value="Acyl-CoA-binding_sf"/>
</dbReference>
<dbReference type="PROSITE" id="PS51228">
    <property type="entry name" value="ACB_2"/>
    <property type="match status" value="1"/>
</dbReference>
<dbReference type="Proteomes" id="UP000235371">
    <property type="component" value="Unassembled WGS sequence"/>
</dbReference>
<dbReference type="InterPro" id="IPR014352">
    <property type="entry name" value="FERM/acyl-CoA-bd_prot_sf"/>
</dbReference>
<evidence type="ECO:0000313" key="5">
    <source>
        <dbReference type="EMBL" id="PMD56323.1"/>
    </source>
</evidence>
<gene>
    <name evidence="5" type="ORF">K444DRAFT_59743</name>
</gene>
<evidence type="ECO:0000259" key="4">
    <source>
        <dbReference type="PROSITE" id="PS51228"/>
    </source>
</evidence>
<sequence>MADSVDRVFVHALNTVKKIPKTGASRPPPFDRLRLYGLYKQAMEGDVDGVMERPLSIGEGEAEEEDVKKDRDKYDAWDSQRGLSKTEAKRRYIEALIETMHKYASTTADARALVDELEFVWDQIKNNSASSSGSSPRRGGGVPSYTTQPRTFQQPLSGGDGPMRVLSPMSQDDEAEAESRRLGYNDEYDDSAEFNDGKKKGEKQVQKWRRTVEQALVKMTTEIAALREKIATGREYQGKRRRSFGKWLGWLIWAIVRHFLVDAVVLGIVLIWLRKRKDRRVEDLVREGLKIGREYVRRILPAR</sequence>
<feature type="compositionally biased region" description="Low complexity" evidence="2">
    <location>
        <begin position="128"/>
        <end position="137"/>
    </location>
</feature>
<dbReference type="EMBL" id="KZ613848">
    <property type="protein sequence ID" value="PMD56323.1"/>
    <property type="molecule type" value="Genomic_DNA"/>
</dbReference>
<keyword evidence="3" id="KW-0812">Transmembrane</keyword>